<evidence type="ECO:0000313" key="3">
    <source>
        <dbReference type="Proteomes" id="UP000054921"/>
    </source>
</evidence>
<name>A0A0W0SHG4_9GAMM</name>
<protein>
    <submittedName>
        <fullName evidence="1">Uncharacterized protein</fullName>
    </submittedName>
</protein>
<sequence length="805" mass="92750">MYIKQEVRKSKQAESSPANQFFEVDLIKNTVNLMSGYVSSAQAAITMRKVTVDPNKLLADVGMEFDSMDDPILRANFLFKAMLLGNFHKLIVLKNSSKLEPLTLISSLNEAGIKLLDEKSLHELEKIIKKATNIRIEKILGTDVSKPARYVLAIQCPGEDNFELEIADIGRLGLMVKQIITPKLAMPYADWDDEVEMGEYRKIFLKEYNLSGFQTIFNGHFSISSQHPRFYMENSDEEKKLLSAYGNLEIAYYLLTQENVTDEDYDTAKQFFAKAVFAFNKFYFSGGNVSMHLAYIVSPMLATMNLLASREKNQNTVECIKILEAASIFHDVFLEKMKEIYKDKFGQVSFDFLNESAKLEQLCQEVVNQIKSSQSASLANMFFNAKNISLGMKCNLLDGLQLTNEERQKILQNLAIQADALWYQADIKEKRLMILKVYQPLIELMNKKELESLLNSSEASIEIKTMICRNLVGRTDMTDVKAVDHLIKLINDFRITLKETKLDENNLKDKEELCGILHHLLAIQMNFDCGFEEVVLTDEYLDKLIVQWSQFPNDKKQEKKQEESIEKKEQRPGLFSQTEYQRVQLQQIQKEKAIKYYLETVPPMLDKLSTQVVQTQGLLSKLKETMAHVIDKEEFHSTYFPDKEDKEQLESPLITNVNSCLGMLKELEDMFKKNHDIIMELKRKNHPQADDRYDPLHENVQQIIAAAKSSTTYNLDVQVIKLEKLFAKANEQFRQLSTELGVKNRSLKDIYNDSLKPAEKTYLEMEKLAGEYLELAKKLDAIVEDSIQKVNNQEYYPIQQIPSQN</sequence>
<dbReference type="Proteomes" id="UP000054921">
    <property type="component" value="Unassembled WGS sequence"/>
</dbReference>
<reference evidence="1 3" key="1">
    <citation type="submission" date="2015-11" db="EMBL/GenBank/DDBJ databases">
        <title>Genomic analysis of 38 Legionella species identifies large and diverse effector repertoires.</title>
        <authorList>
            <person name="Burstein D."/>
            <person name="Amaro F."/>
            <person name="Zusman T."/>
            <person name="Lifshitz Z."/>
            <person name="Cohen O."/>
            <person name="Gilbert J.A."/>
            <person name="Pupko T."/>
            <person name="Shuman H.A."/>
            <person name="Segal G."/>
        </authorList>
    </citation>
    <scope>NUCLEOTIDE SEQUENCE [LARGE SCALE GENOMIC DNA]</scope>
    <source>
        <strain evidence="1 3">ORW</strain>
    </source>
</reference>
<dbReference type="AlphaFoldDB" id="A0A0W0SHG4"/>
<dbReference type="Proteomes" id="UP000277577">
    <property type="component" value="Chromosome"/>
</dbReference>
<dbReference type="EMBL" id="LNXW01000008">
    <property type="protein sequence ID" value="KTC82617.1"/>
    <property type="molecule type" value="Genomic_DNA"/>
</dbReference>
<dbReference type="OrthoDB" id="5652821at2"/>
<evidence type="ECO:0000313" key="2">
    <source>
        <dbReference type="EMBL" id="VEB35256.1"/>
    </source>
</evidence>
<evidence type="ECO:0000313" key="4">
    <source>
        <dbReference type="Proteomes" id="UP000277577"/>
    </source>
</evidence>
<organism evidence="1 3">
    <name type="scientific">Legionella cherrii</name>
    <dbReference type="NCBI Taxonomy" id="28084"/>
    <lineage>
        <taxon>Bacteria</taxon>
        <taxon>Pseudomonadati</taxon>
        <taxon>Pseudomonadota</taxon>
        <taxon>Gammaproteobacteria</taxon>
        <taxon>Legionellales</taxon>
        <taxon>Legionellaceae</taxon>
        <taxon>Legionella</taxon>
    </lineage>
</organism>
<keyword evidence="4" id="KW-1185">Reference proteome</keyword>
<reference evidence="2 4" key="2">
    <citation type="submission" date="2018-12" db="EMBL/GenBank/DDBJ databases">
        <authorList>
            <consortium name="Pathogen Informatics"/>
        </authorList>
    </citation>
    <scope>NUCLEOTIDE SEQUENCE [LARGE SCALE GENOMIC DNA]</scope>
    <source>
        <strain evidence="2 4">NCTC11976</strain>
    </source>
</reference>
<evidence type="ECO:0000313" key="1">
    <source>
        <dbReference type="EMBL" id="KTC82617.1"/>
    </source>
</evidence>
<dbReference type="RefSeq" id="WP_028381246.1">
    <property type="nucleotide sequence ID" value="NZ_CAAAIT010000004.1"/>
</dbReference>
<proteinExistence type="predicted"/>
<gene>
    <name evidence="1" type="ORF">Lche_0297</name>
    <name evidence="2" type="ORF">NCTC11976_01263</name>
</gene>
<dbReference type="PATRIC" id="fig|28084.5.peg.319"/>
<accession>A0A0W0SHG4</accession>
<dbReference type="EMBL" id="LR134173">
    <property type="protein sequence ID" value="VEB35256.1"/>
    <property type="molecule type" value="Genomic_DNA"/>
</dbReference>